<name>A0AAD5N3A7_PARTN</name>
<dbReference type="Proteomes" id="UP001196413">
    <property type="component" value="Unassembled WGS sequence"/>
</dbReference>
<evidence type="ECO:0000313" key="2">
    <source>
        <dbReference type="Proteomes" id="UP001196413"/>
    </source>
</evidence>
<evidence type="ECO:0000313" key="1">
    <source>
        <dbReference type="EMBL" id="KAJ1361296.1"/>
    </source>
</evidence>
<keyword evidence="2" id="KW-1185">Reference proteome</keyword>
<gene>
    <name evidence="1" type="ORF">KIN20_020512</name>
</gene>
<accession>A0AAD5N3A7</accession>
<comment type="caution">
    <text evidence="1">The sequence shown here is derived from an EMBL/GenBank/DDBJ whole genome shotgun (WGS) entry which is preliminary data.</text>
</comment>
<organism evidence="1 2">
    <name type="scientific">Parelaphostrongylus tenuis</name>
    <name type="common">Meningeal worm</name>
    <dbReference type="NCBI Taxonomy" id="148309"/>
    <lineage>
        <taxon>Eukaryota</taxon>
        <taxon>Metazoa</taxon>
        <taxon>Ecdysozoa</taxon>
        <taxon>Nematoda</taxon>
        <taxon>Chromadorea</taxon>
        <taxon>Rhabditida</taxon>
        <taxon>Rhabditina</taxon>
        <taxon>Rhabditomorpha</taxon>
        <taxon>Strongyloidea</taxon>
        <taxon>Metastrongylidae</taxon>
        <taxon>Parelaphostrongylus</taxon>
    </lineage>
</organism>
<proteinExistence type="predicted"/>
<sequence length="58" mass="6634">MALLAIYRRQFHCLFTQGGMNKCHEVSNGQTDINNLLDKIHINNSTQEPEEELSDTKS</sequence>
<protein>
    <submittedName>
        <fullName evidence="1">Uncharacterized protein</fullName>
    </submittedName>
</protein>
<reference evidence="1" key="1">
    <citation type="submission" date="2021-06" db="EMBL/GenBank/DDBJ databases">
        <title>Parelaphostrongylus tenuis whole genome reference sequence.</title>
        <authorList>
            <person name="Garwood T.J."/>
            <person name="Larsen P.A."/>
            <person name="Fountain-Jones N.M."/>
            <person name="Garbe J.R."/>
            <person name="Macchietto M.G."/>
            <person name="Kania S.A."/>
            <person name="Gerhold R.W."/>
            <person name="Richards J.E."/>
            <person name="Wolf T.M."/>
        </authorList>
    </citation>
    <scope>NUCLEOTIDE SEQUENCE</scope>
    <source>
        <strain evidence="1">MNPRO001-30</strain>
        <tissue evidence="1">Meninges</tissue>
    </source>
</reference>
<dbReference type="AlphaFoldDB" id="A0AAD5N3A7"/>
<dbReference type="EMBL" id="JAHQIW010004160">
    <property type="protein sequence ID" value="KAJ1361296.1"/>
    <property type="molecule type" value="Genomic_DNA"/>
</dbReference>